<organism evidence="1 2">
    <name type="scientific">Mycobacterium tuberculosis str. Haarlem/NITR202</name>
    <dbReference type="NCBI Taxonomy" id="1304279"/>
    <lineage>
        <taxon>Bacteria</taxon>
        <taxon>Bacillati</taxon>
        <taxon>Actinomycetota</taxon>
        <taxon>Actinomycetes</taxon>
        <taxon>Mycobacteriales</taxon>
        <taxon>Mycobacteriaceae</taxon>
        <taxon>Mycobacterium</taxon>
        <taxon>Mycobacterium tuberculosis complex</taxon>
    </lineage>
</organism>
<protein>
    <submittedName>
        <fullName evidence="1">Uncharacterized protein</fullName>
    </submittedName>
</protein>
<name>R4LV08_MYCTX</name>
<evidence type="ECO:0000313" key="1">
    <source>
        <dbReference type="EMBL" id="AGL23264.1"/>
    </source>
</evidence>
<dbReference type="EMBL" id="CP004886">
    <property type="protein sequence ID" value="AGL23264.1"/>
    <property type="molecule type" value="Genomic_DNA"/>
</dbReference>
<dbReference type="Proteomes" id="UP000013563">
    <property type="component" value="Chromosome"/>
</dbReference>
<dbReference type="BioCyc" id="MTUB1304279:G13AB-1514-MONOMER"/>
<dbReference type="PATRIC" id="fig|1304279.3.peg.1411"/>
<reference evidence="1 2" key="1">
    <citation type="journal article" date="2013" name="Genome Announc.">
        <title>Whole-Genome Sequences of Four Clinical Isolates of Mycobacterium tuberculosis from Tamil Nadu, South India.</title>
        <authorList>
            <person name="Narayanan S."/>
            <person name="Deshpande U."/>
        </authorList>
    </citation>
    <scope>NUCLEOTIDE SEQUENCE [LARGE SCALE GENOMIC DNA]</scope>
    <source>
        <strain evidence="1 2">Haarlem/NITR202</strain>
    </source>
</reference>
<dbReference type="HOGENOM" id="CLU_2881125_0_0_11"/>
<dbReference type="AlphaFoldDB" id="R4LV08"/>
<sequence length="63" mass="6713">MASAAASDSSSRIPPDRLNLYVELADNLGKQFVVGTAAERSIQVHQMDPLGAIALPAQRGIHR</sequence>
<dbReference type="KEGG" id="mtuh:I917_11300"/>
<proteinExistence type="predicted"/>
<accession>R4LV08</accession>
<gene>
    <name evidence="1" type="ORF">I917_11300</name>
</gene>
<evidence type="ECO:0000313" key="2">
    <source>
        <dbReference type="Proteomes" id="UP000013563"/>
    </source>
</evidence>